<feature type="domain" description="PH" evidence="2">
    <location>
        <begin position="217"/>
        <end position="310"/>
    </location>
</feature>
<dbReference type="Gene3D" id="2.30.29.30">
    <property type="entry name" value="Pleckstrin-homology domain (PH domain)/Phosphotyrosine-binding domain (PTB)"/>
    <property type="match status" value="1"/>
</dbReference>
<reference evidence="3" key="1">
    <citation type="submission" date="2023-10" db="EMBL/GenBank/DDBJ databases">
        <authorList>
            <person name="Chen Y."/>
            <person name="Shah S."/>
            <person name="Dougan E. K."/>
            <person name="Thang M."/>
            <person name="Chan C."/>
        </authorList>
    </citation>
    <scope>NUCLEOTIDE SEQUENCE [LARGE SCALE GENOMIC DNA]</scope>
</reference>
<evidence type="ECO:0000256" key="1">
    <source>
        <dbReference type="SAM" id="MobiDB-lite"/>
    </source>
</evidence>
<gene>
    <name evidence="3" type="ORF">PCOR1329_LOCUS20853</name>
</gene>
<dbReference type="PROSITE" id="PS00626">
    <property type="entry name" value="RCC1_2"/>
    <property type="match status" value="1"/>
</dbReference>
<evidence type="ECO:0000259" key="2">
    <source>
        <dbReference type="PROSITE" id="PS50003"/>
    </source>
</evidence>
<dbReference type="InterPro" id="IPR001849">
    <property type="entry name" value="PH_domain"/>
</dbReference>
<evidence type="ECO:0000313" key="4">
    <source>
        <dbReference type="Proteomes" id="UP001189429"/>
    </source>
</evidence>
<dbReference type="SUPFAM" id="SSF50729">
    <property type="entry name" value="PH domain-like"/>
    <property type="match status" value="1"/>
</dbReference>
<dbReference type="SMART" id="SM00233">
    <property type="entry name" value="PH"/>
    <property type="match status" value="1"/>
</dbReference>
<dbReference type="Proteomes" id="UP001189429">
    <property type="component" value="Unassembled WGS sequence"/>
</dbReference>
<feature type="compositionally biased region" description="Low complexity" evidence="1">
    <location>
        <begin position="164"/>
        <end position="190"/>
    </location>
</feature>
<accession>A0ABN9RJ85</accession>
<comment type="caution">
    <text evidence="3">The sequence shown here is derived from an EMBL/GenBank/DDBJ whole genome shotgun (WGS) entry which is preliminary data.</text>
</comment>
<sequence>MQTVLLQSDGAAIGRGVCDVPAPAEGLIYTQVAAGGSHAVLLQSDGTAVACGTYQARWRLSSAHTSSLRCRRAWSTRRWPREAATPCCSATTARLLRAAGTPSASATYQRGALPTRRWPLEGATPSCSGSTARPWCAATAPRAALRRRQEASSRSRLPAPPRQLPAARGARDSGAQGAGAAQPSGAARRATCTTVGTSVTQASSASRGGSEIGAFGEPLKDGVLEKYGTSLLAGWQRRHFQLYPSWLAYAAEKQHRVKLIRLASISNVQLENGELHLTCEEGAKSIRHKLRAQTVAETKAWEMAIKSAWGYSSTE</sequence>
<keyword evidence="4" id="KW-1185">Reference proteome</keyword>
<dbReference type="InterPro" id="IPR000408">
    <property type="entry name" value="Reg_chr_condens"/>
</dbReference>
<proteinExistence type="predicted"/>
<feature type="compositionally biased region" description="Polar residues" evidence="1">
    <location>
        <begin position="191"/>
        <end position="207"/>
    </location>
</feature>
<organism evidence="3 4">
    <name type="scientific">Prorocentrum cordatum</name>
    <dbReference type="NCBI Taxonomy" id="2364126"/>
    <lineage>
        <taxon>Eukaryota</taxon>
        <taxon>Sar</taxon>
        <taxon>Alveolata</taxon>
        <taxon>Dinophyceae</taxon>
        <taxon>Prorocentrales</taxon>
        <taxon>Prorocentraceae</taxon>
        <taxon>Prorocentrum</taxon>
    </lineage>
</organism>
<dbReference type="InterPro" id="IPR011993">
    <property type="entry name" value="PH-like_dom_sf"/>
</dbReference>
<protein>
    <recommendedName>
        <fullName evidence="2">PH domain-containing protein</fullName>
    </recommendedName>
</protein>
<evidence type="ECO:0000313" key="3">
    <source>
        <dbReference type="EMBL" id="CAK0818677.1"/>
    </source>
</evidence>
<dbReference type="PROSITE" id="PS50003">
    <property type="entry name" value="PH_DOMAIN"/>
    <property type="match status" value="1"/>
</dbReference>
<name>A0ABN9RJ85_9DINO</name>
<dbReference type="EMBL" id="CAUYUJ010006781">
    <property type="protein sequence ID" value="CAK0818677.1"/>
    <property type="molecule type" value="Genomic_DNA"/>
</dbReference>
<feature type="region of interest" description="Disordered" evidence="1">
    <location>
        <begin position="140"/>
        <end position="212"/>
    </location>
</feature>